<gene>
    <name evidence="9" type="ORF">V2H41_06495</name>
</gene>
<proteinExistence type="predicted"/>
<dbReference type="InterPro" id="IPR036938">
    <property type="entry name" value="PAP2/HPO_sf"/>
</dbReference>
<dbReference type="Pfam" id="PF01569">
    <property type="entry name" value="PAP2"/>
    <property type="match status" value="1"/>
</dbReference>
<feature type="domain" description="Phosphatidic acid phosphatase type 2/haloperoxidase" evidence="8">
    <location>
        <begin position="146"/>
        <end position="260"/>
    </location>
</feature>
<feature type="signal peptide" evidence="7">
    <location>
        <begin position="1"/>
        <end position="24"/>
    </location>
</feature>
<keyword evidence="3" id="KW-0812">Transmembrane</keyword>
<dbReference type="PANTHER" id="PTHR14969:SF62">
    <property type="entry name" value="DECAPRENYLPHOSPHORYL-5-PHOSPHORIBOSE PHOSPHATASE RV3807C-RELATED"/>
    <property type="match status" value="1"/>
</dbReference>
<evidence type="ECO:0000313" key="9">
    <source>
        <dbReference type="EMBL" id="MEE6186917.1"/>
    </source>
</evidence>
<evidence type="ECO:0000256" key="5">
    <source>
        <dbReference type="ARBA" id="ARBA00022989"/>
    </source>
</evidence>
<dbReference type="PANTHER" id="PTHR14969">
    <property type="entry name" value="SPHINGOSINE-1-PHOSPHATE PHOSPHOHYDROLASE"/>
    <property type="match status" value="1"/>
</dbReference>
<keyword evidence="10" id="KW-1185">Reference proteome</keyword>
<protein>
    <submittedName>
        <fullName evidence="9">Phosphatase PAP2 family protein</fullName>
    </submittedName>
</protein>
<dbReference type="EMBL" id="JAZGLY010000003">
    <property type="protein sequence ID" value="MEE6186917.1"/>
    <property type="molecule type" value="Genomic_DNA"/>
</dbReference>
<dbReference type="SMART" id="SM00014">
    <property type="entry name" value="acidPPc"/>
    <property type="match status" value="1"/>
</dbReference>
<dbReference type="InterPro" id="IPR000326">
    <property type="entry name" value="PAP2/HPO"/>
</dbReference>
<evidence type="ECO:0000256" key="7">
    <source>
        <dbReference type="SAM" id="SignalP"/>
    </source>
</evidence>
<evidence type="ECO:0000256" key="3">
    <source>
        <dbReference type="ARBA" id="ARBA00022692"/>
    </source>
</evidence>
<dbReference type="RefSeq" id="WP_330974326.1">
    <property type="nucleotide sequence ID" value="NZ_JAZGLY010000003.1"/>
</dbReference>
<evidence type="ECO:0000256" key="4">
    <source>
        <dbReference type="ARBA" id="ARBA00022801"/>
    </source>
</evidence>
<keyword evidence="4" id="KW-0378">Hydrolase</keyword>
<sequence length="275" mass="30741">MKKALYVRILLVGCWFLFCKAVIAQVDSITSPIALSDTLEEATTTPHYKLNKDYLNSFIPAVKYTITRPAHWTKRDWMRFSIVMAGTGGLLLADWEIRNVVQHNRSNAVESIANVVEPFGNTYGLYIFPAMYAVGALAHQPKIESAGLTGAKSLVISTVMYTAAKKLIRRNRPDATNSSWDYALPFTKKGYTSSPSGHSNTIFTVATALSLEFQEHKWVAPVAYTIASVTAVSRIYHNRHWASDVLLGSVMGHFVTKAVWQASQKKTRRAVRTYF</sequence>
<accession>A0ABU7RGM0</accession>
<evidence type="ECO:0000259" key="8">
    <source>
        <dbReference type="SMART" id="SM00014"/>
    </source>
</evidence>
<evidence type="ECO:0000313" key="10">
    <source>
        <dbReference type="Proteomes" id="UP001357452"/>
    </source>
</evidence>
<dbReference type="Gene3D" id="1.20.144.10">
    <property type="entry name" value="Phosphatidic acid phosphatase type 2/haloperoxidase"/>
    <property type="match status" value="1"/>
</dbReference>
<keyword evidence="6" id="KW-0472">Membrane</keyword>
<comment type="subcellular location">
    <subcellularLocation>
        <location evidence="1">Cell membrane</location>
        <topology evidence="1">Multi-pass membrane protein</topology>
    </subcellularLocation>
</comment>
<evidence type="ECO:0000256" key="1">
    <source>
        <dbReference type="ARBA" id="ARBA00004651"/>
    </source>
</evidence>
<keyword evidence="2" id="KW-1003">Cell membrane</keyword>
<keyword evidence="5" id="KW-1133">Transmembrane helix</keyword>
<evidence type="ECO:0000256" key="2">
    <source>
        <dbReference type="ARBA" id="ARBA00022475"/>
    </source>
</evidence>
<name>A0ABU7RGM0_9BACT</name>
<evidence type="ECO:0000256" key="6">
    <source>
        <dbReference type="ARBA" id="ARBA00023136"/>
    </source>
</evidence>
<dbReference type="Proteomes" id="UP001357452">
    <property type="component" value="Unassembled WGS sequence"/>
</dbReference>
<organism evidence="9 10">
    <name type="scientific">Niabella digestorum</name>
    <dbReference type="NCBI Taxonomy" id="3117701"/>
    <lineage>
        <taxon>Bacteria</taxon>
        <taxon>Pseudomonadati</taxon>
        <taxon>Bacteroidota</taxon>
        <taxon>Chitinophagia</taxon>
        <taxon>Chitinophagales</taxon>
        <taxon>Chitinophagaceae</taxon>
        <taxon>Niabella</taxon>
    </lineage>
</organism>
<reference evidence="9 10" key="1">
    <citation type="submission" date="2024-01" db="EMBL/GenBank/DDBJ databases">
        <title>Niabella digestum sp. nov., isolated from waste digestion system.</title>
        <authorList>
            <person name="Zhang L."/>
        </authorList>
    </citation>
    <scope>NUCLEOTIDE SEQUENCE [LARGE SCALE GENOMIC DNA]</scope>
    <source>
        <strain evidence="9 10">A18</strain>
    </source>
</reference>
<comment type="caution">
    <text evidence="9">The sequence shown here is derived from an EMBL/GenBank/DDBJ whole genome shotgun (WGS) entry which is preliminary data.</text>
</comment>
<feature type="chain" id="PRO_5046512626" evidence="7">
    <location>
        <begin position="25"/>
        <end position="275"/>
    </location>
</feature>
<dbReference type="SUPFAM" id="SSF48317">
    <property type="entry name" value="Acid phosphatase/Vanadium-dependent haloperoxidase"/>
    <property type="match status" value="1"/>
</dbReference>
<keyword evidence="7" id="KW-0732">Signal</keyword>